<dbReference type="KEGG" id="haei:MUN82_10055"/>
<sequence>MKKLLLFCSLLLAGSTGATSVATATYATASGIEARAATVYICNNGKTAVYHSGMDCSAMKRCTHETVTTTEAKAQGAGKRRCMKCF</sequence>
<feature type="chain" id="PRO_5035729246" evidence="1">
    <location>
        <begin position="19"/>
        <end position="86"/>
    </location>
</feature>
<keyword evidence="3" id="KW-1185">Reference proteome</keyword>
<organism evidence="2 3">
    <name type="scientific">Hymenobacter aerilatus</name>
    <dbReference type="NCBI Taxonomy" id="2932251"/>
    <lineage>
        <taxon>Bacteria</taxon>
        <taxon>Pseudomonadati</taxon>
        <taxon>Bacteroidota</taxon>
        <taxon>Cytophagia</taxon>
        <taxon>Cytophagales</taxon>
        <taxon>Hymenobacteraceae</taxon>
        <taxon>Hymenobacter</taxon>
    </lineage>
</organism>
<reference evidence="2 3" key="1">
    <citation type="submission" date="2022-04" db="EMBL/GenBank/DDBJ databases">
        <title>Hymenobacter sp. isolated from the air.</title>
        <authorList>
            <person name="Won M."/>
            <person name="Lee C.-M."/>
            <person name="Woen H.-Y."/>
            <person name="Kwon S.-W."/>
        </authorList>
    </citation>
    <scope>NUCLEOTIDE SEQUENCE [LARGE SCALE GENOMIC DNA]</scope>
    <source>
        <strain evidence="3">5413 J-13</strain>
    </source>
</reference>
<proteinExistence type="predicted"/>
<protein>
    <submittedName>
        <fullName evidence="2">Uncharacterized protein</fullName>
    </submittedName>
</protein>
<dbReference type="RefSeq" id="WP_245097155.1">
    <property type="nucleotide sequence ID" value="NZ_CP095053.1"/>
</dbReference>
<evidence type="ECO:0000313" key="2">
    <source>
        <dbReference type="EMBL" id="UOR07422.1"/>
    </source>
</evidence>
<name>A0A8T9SYU2_9BACT</name>
<accession>A0A8T9SYU2</accession>
<feature type="signal peptide" evidence="1">
    <location>
        <begin position="1"/>
        <end position="18"/>
    </location>
</feature>
<evidence type="ECO:0000256" key="1">
    <source>
        <dbReference type="SAM" id="SignalP"/>
    </source>
</evidence>
<dbReference type="EMBL" id="CP095053">
    <property type="protein sequence ID" value="UOR07422.1"/>
    <property type="molecule type" value="Genomic_DNA"/>
</dbReference>
<dbReference type="AlphaFoldDB" id="A0A8T9SYU2"/>
<dbReference type="Proteomes" id="UP000829925">
    <property type="component" value="Chromosome"/>
</dbReference>
<evidence type="ECO:0000313" key="3">
    <source>
        <dbReference type="Proteomes" id="UP000829925"/>
    </source>
</evidence>
<keyword evidence="1" id="KW-0732">Signal</keyword>
<gene>
    <name evidence="2" type="ORF">MUN82_10055</name>
</gene>